<organism evidence="3 4">
    <name type="scientific">Acanthoscelides obtectus</name>
    <name type="common">Bean weevil</name>
    <name type="synonym">Bruchus obtectus</name>
    <dbReference type="NCBI Taxonomy" id="200917"/>
    <lineage>
        <taxon>Eukaryota</taxon>
        <taxon>Metazoa</taxon>
        <taxon>Ecdysozoa</taxon>
        <taxon>Arthropoda</taxon>
        <taxon>Hexapoda</taxon>
        <taxon>Insecta</taxon>
        <taxon>Pterygota</taxon>
        <taxon>Neoptera</taxon>
        <taxon>Endopterygota</taxon>
        <taxon>Coleoptera</taxon>
        <taxon>Polyphaga</taxon>
        <taxon>Cucujiformia</taxon>
        <taxon>Chrysomeloidea</taxon>
        <taxon>Chrysomelidae</taxon>
        <taxon>Bruchinae</taxon>
        <taxon>Bruchini</taxon>
        <taxon>Acanthoscelides</taxon>
    </lineage>
</organism>
<reference evidence="3" key="1">
    <citation type="submission" date="2022-03" db="EMBL/GenBank/DDBJ databases">
        <authorList>
            <person name="Sayadi A."/>
        </authorList>
    </citation>
    <scope>NUCLEOTIDE SEQUENCE</scope>
</reference>
<accession>A0A9P0QC67</accession>
<evidence type="ECO:0000256" key="2">
    <source>
        <dbReference type="SAM" id="MobiDB-lite"/>
    </source>
</evidence>
<name>A0A9P0QC67_ACAOB</name>
<dbReference type="Proteomes" id="UP001152888">
    <property type="component" value="Unassembled WGS sequence"/>
</dbReference>
<feature type="compositionally biased region" description="Acidic residues" evidence="2">
    <location>
        <begin position="1"/>
        <end position="13"/>
    </location>
</feature>
<evidence type="ECO:0000256" key="1">
    <source>
        <dbReference type="SAM" id="Coils"/>
    </source>
</evidence>
<feature type="region of interest" description="Disordered" evidence="2">
    <location>
        <begin position="1"/>
        <end position="20"/>
    </location>
</feature>
<evidence type="ECO:0000313" key="3">
    <source>
        <dbReference type="EMBL" id="CAH2017009.1"/>
    </source>
</evidence>
<sequence>MFSSDEETSETEETVGLSTITLSTTEQLTRLQIEKEELQLKNLRQQENEAINTQKNDDPLNNPVYTSRLQNYLVKVSFLTHL</sequence>
<proteinExistence type="predicted"/>
<comment type="caution">
    <text evidence="3">The sequence shown here is derived from an EMBL/GenBank/DDBJ whole genome shotgun (WGS) entry which is preliminary data.</text>
</comment>
<feature type="coiled-coil region" evidence="1">
    <location>
        <begin position="26"/>
        <end position="53"/>
    </location>
</feature>
<keyword evidence="4" id="KW-1185">Reference proteome</keyword>
<dbReference type="AlphaFoldDB" id="A0A9P0QC67"/>
<keyword evidence="1" id="KW-0175">Coiled coil</keyword>
<evidence type="ECO:0000313" key="4">
    <source>
        <dbReference type="Proteomes" id="UP001152888"/>
    </source>
</evidence>
<protein>
    <submittedName>
        <fullName evidence="3">Uncharacterized protein</fullName>
    </submittedName>
</protein>
<gene>
    <name evidence="3" type="ORF">ACAOBT_LOCUS35732</name>
</gene>
<dbReference type="EMBL" id="CAKOFQ010009085">
    <property type="protein sequence ID" value="CAH2017009.1"/>
    <property type="molecule type" value="Genomic_DNA"/>
</dbReference>